<accession>A0A3A8NAR4</accession>
<dbReference type="OrthoDB" id="9785276at2"/>
<gene>
    <name evidence="9" type="ORF">D7X12_18400</name>
</gene>
<feature type="binding site" evidence="5">
    <location>
        <position position="88"/>
    </location>
    <ligand>
        <name>FAD</name>
        <dbReference type="ChEBI" id="CHEBI:57692"/>
    </ligand>
</feature>
<sequence length="521" mass="56563">MTSAKAFDYIIVGAGAAGCVIARRLVEQAHCRVLLLEAGGPDDREVIHNTDLPSMTSLWGPDDANWGYTTVAQPHLNGRSIPIAQGKVLGGGTSINAMMYIRGNRRDFDHWNQLGNEGWSYQDVLPRFKKSEDFEGGASTYRGAGGPLKVIRYEQPSPVSVAFVQAAMELGYAGDDWDCNAGQQEDGAFLYQSTRTRDNRRCSTAVAFLQPVLKHPNLTVATRAQATRILFDGTRATGIEYVQGGVVQQARAEAEVVLACGAFASPKLLMLSGLGPADELMRHGIAPLVDLPGVGRNLQDHLLFGVGYQSLQELPFPQLLAEAGLFTHAHEALSAASPELQFFFGPVQYVDEPYRTAGPGFTFAPILVQPHSRGTVTLRSKDPRDLAVVDPRYLECEADVDVLVRGLGLARALANTRALAAFRGRELAPGDNVTRRDELITYVRNSASTVWHPAGTCKMGKDREAVVNPRLQVHGVEGLRVADASIMPRITCGNTNAATIMIAEKAAELLCASHRRTRELY</sequence>
<reference evidence="10" key="1">
    <citation type="submission" date="2018-09" db="EMBL/GenBank/DDBJ databases">
        <authorList>
            <person name="Livingstone P.G."/>
            <person name="Whitworth D.E."/>
        </authorList>
    </citation>
    <scope>NUCLEOTIDE SEQUENCE [LARGE SCALE GENOMIC DNA]</scope>
    <source>
        <strain evidence="10">CA040B</strain>
    </source>
</reference>
<dbReference type="Gene3D" id="3.50.50.60">
    <property type="entry name" value="FAD/NAD(P)-binding domain"/>
    <property type="match status" value="1"/>
</dbReference>
<evidence type="ECO:0000256" key="1">
    <source>
        <dbReference type="ARBA" id="ARBA00001974"/>
    </source>
</evidence>
<evidence type="ECO:0000259" key="7">
    <source>
        <dbReference type="PROSITE" id="PS00623"/>
    </source>
</evidence>
<dbReference type="SUPFAM" id="SSF51905">
    <property type="entry name" value="FAD/NAD(P)-binding domain"/>
    <property type="match status" value="1"/>
</dbReference>
<protein>
    <submittedName>
        <fullName evidence="9">Choline dehydrogenase</fullName>
    </submittedName>
</protein>
<dbReference type="PANTHER" id="PTHR11552:SF147">
    <property type="entry name" value="CHOLINE DEHYDROGENASE, MITOCHONDRIAL"/>
    <property type="match status" value="1"/>
</dbReference>
<dbReference type="PROSITE" id="PS51257">
    <property type="entry name" value="PROKAR_LIPOPROTEIN"/>
    <property type="match status" value="1"/>
</dbReference>
<dbReference type="PANTHER" id="PTHR11552">
    <property type="entry name" value="GLUCOSE-METHANOL-CHOLINE GMC OXIDOREDUCTASE"/>
    <property type="match status" value="1"/>
</dbReference>
<feature type="domain" description="Glucose-methanol-choline oxidoreductase N-terminal" evidence="8">
    <location>
        <begin position="261"/>
        <end position="275"/>
    </location>
</feature>
<dbReference type="InterPro" id="IPR007867">
    <property type="entry name" value="GMC_OxRtase_C"/>
</dbReference>
<comment type="similarity">
    <text evidence="2 6">Belongs to the GMC oxidoreductase family.</text>
</comment>
<dbReference type="Pfam" id="PF00732">
    <property type="entry name" value="GMC_oxred_N"/>
    <property type="match status" value="1"/>
</dbReference>
<evidence type="ECO:0000256" key="4">
    <source>
        <dbReference type="ARBA" id="ARBA00022827"/>
    </source>
</evidence>
<dbReference type="InterPro" id="IPR000172">
    <property type="entry name" value="GMC_OxRdtase_N"/>
</dbReference>
<dbReference type="PIRSF" id="PIRSF000137">
    <property type="entry name" value="Alcohol_oxidase"/>
    <property type="match status" value="1"/>
</dbReference>
<dbReference type="GO" id="GO:0050660">
    <property type="term" value="F:flavin adenine dinucleotide binding"/>
    <property type="evidence" value="ECO:0007669"/>
    <property type="project" value="InterPro"/>
</dbReference>
<dbReference type="Pfam" id="PF05199">
    <property type="entry name" value="GMC_oxred_C"/>
    <property type="match status" value="1"/>
</dbReference>
<dbReference type="Gene3D" id="3.30.560.10">
    <property type="entry name" value="Glucose Oxidase, domain 3"/>
    <property type="match status" value="1"/>
</dbReference>
<name>A0A3A8NAR4_9BACT</name>
<dbReference type="GO" id="GO:0016614">
    <property type="term" value="F:oxidoreductase activity, acting on CH-OH group of donors"/>
    <property type="evidence" value="ECO:0007669"/>
    <property type="project" value="InterPro"/>
</dbReference>
<evidence type="ECO:0000256" key="5">
    <source>
        <dbReference type="PIRSR" id="PIRSR000137-2"/>
    </source>
</evidence>
<proteinExistence type="inferred from homology"/>
<dbReference type="RefSeq" id="WP_120626574.1">
    <property type="nucleotide sequence ID" value="NZ_RAWG01000108.1"/>
</dbReference>
<dbReference type="EMBL" id="RAWG01000108">
    <property type="protein sequence ID" value="RKH41378.1"/>
    <property type="molecule type" value="Genomic_DNA"/>
</dbReference>
<feature type="domain" description="Glucose-methanol-choline oxidoreductase N-terminal" evidence="7">
    <location>
        <begin position="86"/>
        <end position="109"/>
    </location>
</feature>
<feature type="binding site" evidence="5">
    <location>
        <begin position="451"/>
        <end position="452"/>
    </location>
    <ligand>
        <name>FAD</name>
        <dbReference type="ChEBI" id="CHEBI:57692"/>
    </ligand>
</feature>
<keyword evidence="3 6" id="KW-0285">Flavoprotein</keyword>
<evidence type="ECO:0000256" key="2">
    <source>
        <dbReference type="ARBA" id="ARBA00010790"/>
    </source>
</evidence>
<comment type="caution">
    <text evidence="9">The sequence shown here is derived from an EMBL/GenBank/DDBJ whole genome shotgun (WGS) entry which is preliminary data.</text>
</comment>
<evidence type="ECO:0000256" key="3">
    <source>
        <dbReference type="ARBA" id="ARBA00022630"/>
    </source>
</evidence>
<evidence type="ECO:0000313" key="10">
    <source>
        <dbReference type="Proteomes" id="UP000273405"/>
    </source>
</evidence>
<dbReference type="AlphaFoldDB" id="A0A3A8NAR4"/>
<keyword evidence="4 5" id="KW-0274">FAD</keyword>
<organism evidence="9 10">
    <name type="scientific">Corallococcus sicarius</name>
    <dbReference type="NCBI Taxonomy" id="2316726"/>
    <lineage>
        <taxon>Bacteria</taxon>
        <taxon>Pseudomonadati</taxon>
        <taxon>Myxococcota</taxon>
        <taxon>Myxococcia</taxon>
        <taxon>Myxococcales</taxon>
        <taxon>Cystobacterineae</taxon>
        <taxon>Myxococcaceae</taxon>
        <taxon>Corallococcus</taxon>
    </lineage>
</organism>
<evidence type="ECO:0000259" key="8">
    <source>
        <dbReference type="PROSITE" id="PS00624"/>
    </source>
</evidence>
<dbReference type="PROSITE" id="PS00623">
    <property type="entry name" value="GMC_OXRED_1"/>
    <property type="match status" value="1"/>
</dbReference>
<dbReference type="PROSITE" id="PS00624">
    <property type="entry name" value="GMC_OXRED_2"/>
    <property type="match status" value="1"/>
</dbReference>
<dbReference type="InterPro" id="IPR012132">
    <property type="entry name" value="GMC_OxRdtase"/>
</dbReference>
<dbReference type="SUPFAM" id="SSF54373">
    <property type="entry name" value="FAD-linked reductases, C-terminal domain"/>
    <property type="match status" value="1"/>
</dbReference>
<evidence type="ECO:0000313" key="9">
    <source>
        <dbReference type="EMBL" id="RKH41378.1"/>
    </source>
</evidence>
<evidence type="ECO:0000256" key="6">
    <source>
        <dbReference type="RuleBase" id="RU003968"/>
    </source>
</evidence>
<dbReference type="InterPro" id="IPR036188">
    <property type="entry name" value="FAD/NAD-bd_sf"/>
</dbReference>
<dbReference type="Proteomes" id="UP000273405">
    <property type="component" value="Unassembled WGS sequence"/>
</dbReference>
<keyword evidence="10" id="KW-1185">Reference proteome</keyword>
<comment type="cofactor">
    <cofactor evidence="1 5">
        <name>FAD</name>
        <dbReference type="ChEBI" id="CHEBI:57692"/>
    </cofactor>
</comment>